<feature type="compositionally biased region" description="Basic residues" evidence="1">
    <location>
        <begin position="54"/>
        <end position="68"/>
    </location>
</feature>
<comment type="caution">
    <text evidence="2">The sequence shown here is derived from an EMBL/GenBank/DDBJ whole genome shotgun (WGS) entry which is preliminary data.</text>
</comment>
<gene>
    <name evidence="2" type="ORF">M231_00744</name>
</gene>
<feature type="region of interest" description="Disordered" evidence="1">
    <location>
        <begin position="211"/>
        <end position="266"/>
    </location>
</feature>
<organism evidence="2 3">
    <name type="scientific">Tremella mesenterica</name>
    <name type="common">Jelly fungus</name>
    <dbReference type="NCBI Taxonomy" id="5217"/>
    <lineage>
        <taxon>Eukaryota</taxon>
        <taxon>Fungi</taxon>
        <taxon>Dikarya</taxon>
        <taxon>Basidiomycota</taxon>
        <taxon>Agaricomycotina</taxon>
        <taxon>Tremellomycetes</taxon>
        <taxon>Tremellales</taxon>
        <taxon>Tremellaceae</taxon>
        <taxon>Tremella</taxon>
    </lineage>
</organism>
<feature type="compositionally biased region" description="Low complexity" evidence="1">
    <location>
        <begin position="102"/>
        <end position="121"/>
    </location>
</feature>
<feature type="compositionally biased region" description="Low complexity" evidence="1">
    <location>
        <begin position="244"/>
        <end position="263"/>
    </location>
</feature>
<proteinExistence type="predicted"/>
<sequence length="365" mass="40708">MPTLPSFDALLKSLDHSIPSPTLSHQYSPTRTTEWGYPSPNFPHTHEVSPSHFDHHHAHDHNNHHGRPHSQSLSNPLPVPELGVGVNDHIVRPALSIIQPRSPTYSNHTSTNTPYSPSTPYDLTPTSIGGARMNEGNNGKPTEPFRGNRPRAATAPSSMLTPPSPARAQRSMSSSEHFTNRLKEIKDEMWLDKKAKWDAVAPFHLPFAAQHHRHTRHPSTLSVSLTSSPSPTFPTPSFPHPPRTYSSSTTTSTMSTLSTTDSSNVPSTPQAYEIPYHQTAQSVEDIGIDQSEESYEESPQTAKIYTAWNKEYFPPSPKLDIQDKWSGSGWKNQSDNDGERKGRDEKNMKEWQFPGGMRIPTIPRV</sequence>
<dbReference type="EMBL" id="SDIL01000004">
    <property type="protein sequence ID" value="RXK42023.1"/>
    <property type="molecule type" value="Genomic_DNA"/>
</dbReference>
<accession>A0A4Q1BV46</accession>
<dbReference type="AlphaFoldDB" id="A0A4Q1BV46"/>
<dbReference type="Proteomes" id="UP000289152">
    <property type="component" value="Unassembled WGS sequence"/>
</dbReference>
<dbReference type="InParanoid" id="A0A4Q1BV46"/>
<evidence type="ECO:0000313" key="2">
    <source>
        <dbReference type="EMBL" id="RXK42023.1"/>
    </source>
</evidence>
<feature type="compositionally biased region" description="Pro residues" evidence="1">
    <location>
        <begin position="231"/>
        <end position="242"/>
    </location>
</feature>
<feature type="region of interest" description="Disordered" evidence="1">
    <location>
        <begin position="41"/>
        <end position="78"/>
    </location>
</feature>
<feature type="compositionally biased region" description="Basic and acidic residues" evidence="1">
    <location>
        <begin position="337"/>
        <end position="349"/>
    </location>
</feature>
<reference evidence="2 3" key="1">
    <citation type="submission" date="2016-06" db="EMBL/GenBank/DDBJ databases">
        <title>Evolution of pathogenesis and genome organization in the Tremellales.</title>
        <authorList>
            <person name="Cuomo C."/>
            <person name="Litvintseva A."/>
            <person name="Heitman J."/>
            <person name="Chen Y."/>
            <person name="Sun S."/>
            <person name="Springer D."/>
            <person name="Dromer F."/>
            <person name="Young S."/>
            <person name="Zeng Q."/>
            <person name="Chapman S."/>
            <person name="Gujja S."/>
            <person name="Saif S."/>
            <person name="Birren B."/>
        </authorList>
    </citation>
    <scope>NUCLEOTIDE SEQUENCE [LARGE SCALE GENOMIC DNA]</scope>
    <source>
        <strain evidence="2 3">ATCC 28783</strain>
    </source>
</reference>
<name>A0A4Q1BV46_TREME</name>
<feature type="region of interest" description="Disordered" evidence="1">
    <location>
        <begin position="316"/>
        <end position="365"/>
    </location>
</feature>
<dbReference type="VEuPathDB" id="FungiDB:TREMEDRAFT_73750"/>
<evidence type="ECO:0000313" key="3">
    <source>
        <dbReference type="Proteomes" id="UP000289152"/>
    </source>
</evidence>
<feature type="compositionally biased region" description="Low complexity" evidence="1">
    <location>
        <begin position="218"/>
        <end position="230"/>
    </location>
</feature>
<feature type="region of interest" description="Disordered" evidence="1">
    <location>
        <begin position="100"/>
        <end position="177"/>
    </location>
</feature>
<feature type="compositionally biased region" description="Basic and acidic residues" evidence="1">
    <location>
        <begin position="44"/>
        <end position="53"/>
    </location>
</feature>
<protein>
    <submittedName>
        <fullName evidence="2">Uncharacterized protein</fullName>
    </submittedName>
</protein>
<evidence type="ECO:0000256" key="1">
    <source>
        <dbReference type="SAM" id="MobiDB-lite"/>
    </source>
</evidence>
<keyword evidence="3" id="KW-1185">Reference proteome</keyword>